<organism evidence="1 2">
    <name type="scientific">Mycobacterium tuberculosis</name>
    <dbReference type="NCBI Taxonomy" id="1773"/>
    <lineage>
        <taxon>Bacteria</taxon>
        <taxon>Bacillati</taxon>
        <taxon>Actinomycetota</taxon>
        <taxon>Actinomycetes</taxon>
        <taxon>Mycobacteriales</taxon>
        <taxon>Mycobacteriaceae</taxon>
        <taxon>Mycobacterium</taxon>
        <taxon>Mycobacterium tuberculosis complex</taxon>
    </lineage>
</organism>
<accession>A0A654U6T2</accession>
<reference evidence="1 2" key="1">
    <citation type="submission" date="2015-03" db="EMBL/GenBank/DDBJ databases">
        <authorList>
            <consortium name="Pathogen Informatics"/>
        </authorList>
    </citation>
    <scope>NUCLEOTIDE SEQUENCE [LARGE SCALE GENOMIC DNA]</scope>
    <source>
        <strain evidence="1 2">C09601061</strain>
    </source>
</reference>
<proteinExistence type="predicted"/>
<sequence>MVPSTARHNVFRVWPASQVMSADAVSKFGNIAPAIRSRTAAGRSVI</sequence>
<evidence type="ECO:0000313" key="1">
    <source>
        <dbReference type="EMBL" id="CFS11719.1"/>
    </source>
</evidence>
<protein>
    <submittedName>
        <fullName evidence="1">Uncharacterized protein</fullName>
    </submittedName>
</protein>
<gene>
    <name evidence="1" type="ORF">ERS007657_04100</name>
</gene>
<name>A0A654U6T2_MYCTX</name>
<dbReference type="Proteomes" id="UP000046680">
    <property type="component" value="Unassembled WGS sequence"/>
</dbReference>
<dbReference type="AlphaFoldDB" id="A0A654U6T2"/>
<evidence type="ECO:0000313" key="2">
    <source>
        <dbReference type="Proteomes" id="UP000046680"/>
    </source>
</evidence>
<dbReference type="EMBL" id="CGCX01002420">
    <property type="protein sequence ID" value="CFS11719.1"/>
    <property type="molecule type" value="Genomic_DNA"/>
</dbReference>